<organism evidence="2 3">
    <name type="scientific">Thalassiosira oceanica</name>
    <name type="common">Marine diatom</name>
    <dbReference type="NCBI Taxonomy" id="159749"/>
    <lineage>
        <taxon>Eukaryota</taxon>
        <taxon>Sar</taxon>
        <taxon>Stramenopiles</taxon>
        <taxon>Ochrophyta</taxon>
        <taxon>Bacillariophyta</taxon>
        <taxon>Coscinodiscophyceae</taxon>
        <taxon>Thalassiosirophycidae</taxon>
        <taxon>Thalassiosirales</taxon>
        <taxon>Thalassiosiraceae</taxon>
        <taxon>Thalassiosira</taxon>
    </lineage>
</organism>
<dbReference type="OrthoDB" id="258495at2759"/>
<gene>
    <name evidence="2" type="ORF">THAOC_15650</name>
</gene>
<sequence length="539" mass="59697">AVADVGLPVLPAPQRGRQRVALPVHPVEPAAQHPQSLREVRLGRRAAARGVRHALLAGPARPVRRDLRPVLELDGVADVVPRDGLAVPVLRTRRGTVPSHRRVTPLVCLERPEALVPYHPVVLLGHGQPGLPPVGVRLELPGGRVGILAYVLPHLLHLVLRREDLVVRRALRGEGRGGPALVDEVAEGQVERRQEDGRADQKEEEEELEGAGRRRHLGLQQPGQGRVGGRAERPERDSGGGEKGSTTVGKMILDLQSDLLVRVSSYLVAKEICRLAETSQLLGARTADLHDGSSLVDEVSRRLFEAASAHEKALLPKHDDETYTQLYHRLLMLRLPLMFDYLIGRHIAYPTEGDRSTVRVKTVPSGYDWNLSTAICLGQVMRSGRHFARFTPTEYTAAIHVGIIRPIQVEGASDQPIFSPFARTFMALNSQRTLRWGEGSVDCCFYSFKDGGCRHRRWPHASKRAEWNAMERCSPEDKVGLILDLSQGTLSVHLNERKLGIMFDGLNGEYCWSVTLSSMQSPSAAIKIERGHFQDKQLK</sequence>
<evidence type="ECO:0000256" key="1">
    <source>
        <dbReference type="SAM" id="MobiDB-lite"/>
    </source>
</evidence>
<name>K0SZT8_THAOC</name>
<evidence type="ECO:0000313" key="2">
    <source>
        <dbReference type="EMBL" id="EJK63677.1"/>
    </source>
</evidence>
<evidence type="ECO:0008006" key="4">
    <source>
        <dbReference type="Google" id="ProtNLM"/>
    </source>
</evidence>
<comment type="caution">
    <text evidence="2">The sequence shown here is derived from an EMBL/GenBank/DDBJ whole genome shotgun (WGS) entry which is preliminary data.</text>
</comment>
<evidence type="ECO:0000313" key="3">
    <source>
        <dbReference type="Proteomes" id="UP000266841"/>
    </source>
</evidence>
<feature type="compositionally biased region" description="Basic and acidic residues" evidence="1">
    <location>
        <begin position="189"/>
        <end position="201"/>
    </location>
</feature>
<proteinExistence type="predicted"/>
<dbReference type="InterPro" id="IPR043136">
    <property type="entry name" value="B30.2/SPRY_sf"/>
</dbReference>
<keyword evidence="3" id="KW-1185">Reference proteome</keyword>
<reference evidence="2 3" key="1">
    <citation type="journal article" date="2012" name="Genome Biol.">
        <title>Genome and low-iron response of an oceanic diatom adapted to chronic iron limitation.</title>
        <authorList>
            <person name="Lommer M."/>
            <person name="Specht M."/>
            <person name="Roy A.S."/>
            <person name="Kraemer L."/>
            <person name="Andreson R."/>
            <person name="Gutowska M.A."/>
            <person name="Wolf J."/>
            <person name="Bergner S.V."/>
            <person name="Schilhabel M.B."/>
            <person name="Klostermeier U.C."/>
            <person name="Beiko R.G."/>
            <person name="Rosenstiel P."/>
            <person name="Hippler M."/>
            <person name="Laroche J."/>
        </authorList>
    </citation>
    <scope>NUCLEOTIDE SEQUENCE [LARGE SCALE GENOMIC DNA]</scope>
    <source>
        <strain evidence="2 3">CCMP1005</strain>
    </source>
</reference>
<protein>
    <recommendedName>
        <fullName evidence="4">B30.2/SPRY domain-containing protein</fullName>
    </recommendedName>
</protein>
<feature type="compositionally biased region" description="Basic and acidic residues" evidence="1">
    <location>
        <begin position="229"/>
        <end position="240"/>
    </location>
</feature>
<dbReference type="AlphaFoldDB" id="K0SZT8"/>
<dbReference type="EMBL" id="AGNL01018076">
    <property type="protein sequence ID" value="EJK63677.1"/>
    <property type="molecule type" value="Genomic_DNA"/>
</dbReference>
<feature type="region of interest" description="Disordered" evidence="1">
    <location>
        <begin position="178"/>
        <end position="247"/>
    </location>
</feature>
<dbReference type="Proteomes" id="UP000266841">
    <property type="component" value="Unassembled WGS sequence"/>
</dbReference>
<accession>K0SZT8</accession>
<feature type="non-terminal residue" evidence="2">
    <location>
        <position position="1"/>
    </location>
</feature>
<dbReference type="Gene3D" id="2.60.120.920">
    <property type="match status" value="1"/>
</dbReference>